<dbReference type="PRINTS" id="PR00980">
    <property type="entry name" value="TRNASYNTHALA"/>
</dbReference>
<evidence type="ECO:0000256" key="4">
    <source>
        <dbReference type="ARBA" id="ARBA00022723"/>
    </source>
</evidence>
<dbReference type="EMBL" id="CP002691">
    <property type="protein sequence ID" value="AEE52531.1"/>
    <property type="molecule type" value="Genomic_DNA"/>
</dbReference>
<proteinExistence type="inferred from homology"/>
<keyword evidence="5 11" id="KW-0547">Nucleotide-binding</keyword>
<evidence type="ECO:0000313" key="15">
    <source>
        <dbReference type="Proteomes" id="UP000008461"/>
    </source>
</evidence>
<dbReference type="InterPro" id="IPR009000">
    <property type="entry name" value="Transl_B-barrel_sf"/>
</dbReference>
<dbReference type="GO" id="GO:0005737">
    <property type="term" value="C:cytoplasm"/>
    <property type="evidence" value="ECO:0007669"/>
    <property type="project" value="UniProtKB-SubCell"/>
</dbReference>
<dbReference type="Gene3D" id="3.30.980.10">
    <property type="entry name" value="Threonyl-trna Synthetase, Chain A, domain 2"/>
    <property type="match status" value="1"/>
</dbReference>
<keyword evidence="6 11" id="KW-0862">Zinc</keyword>
<dbReference type="InterPro" id="IPR018164">
    <property type="entry name" value="Ala-tRNA-synth_IIc_N"/>
</dbReference>
<dbReference type="Pfam" id="PF07973">
    <property type="entry name" value="tRNA_SAD"/>
    <property type="match status" value="1"/>
</dbReference>
<dbReference type="InterPro" id="IPR018163">
    <property type="entry name" value="Thr/Ala-tRNA-synth_IIc_edit"/>
</dbReference>
<dbReference type="Gene3D" id="2.40.30.130">
    <property type="match status" value="1"/>
</dbReference>
<sequence>MMTAREIRQAFLDFFASKAHKIVPSAPLVNKGDPTLMFTNAGMNQFKDYFLGNQTPDVRRIADTQKCLRVSGKHNDLEDVGYDGTHHTMFEMLGNWSFGDYFKEEAITWSWELLTDVLGLAKDRLYATVFEGDPAANIPPDDEALSLWLRFLPQEHILYGNKKDNFWEMGDTGPCGPCTEIHFDTRSDEERAKNPGRDLVNVDNSGVVEIWNNVFIQFNRKADKSLEPLPEQHVDTGMGFERLCMVLQEKKATYDTDIFSPFIQYIEKVSGKKYTFSYERSAKSDIAMRVISDHIRAIAFTIADGQLPGNSGAGYVIRRILRRAVRYYYSFLDIKQPFLHTLIPMLADAFSGAFPELKAQQAQVARIIESEETAFLNTLEKGLKRFDALDTSSGQIKGEDAFDLYDTFGFPIDLTQLLAQEANIPVDMVGFEAALQKQKERSRADAAKVVGDWLSVNDGEVKFEGYDTLMVEATKVLKYRTVKVKNQDQYQLVLQATPFYAESGGQVGDKGYLVIGADRINVLDTQKENDLIIHIVDEFPSNLSLPVKAVVDAEMREAVSANHSATHLMHAALHQILGQHATQKGQNVDSQRLRFDFNHYQKVTDAELRQIEDLVNEKIRANIPLEENRNMPIEEARDSGAMMLFGEKYGEVVRMITFDPSFSRELCGGTHIQATGQIGLFKILAEGAVAAGIRRIEAITATQAEAFVRSELRELDAIRSILKSKGEAARAVATLQDENKELRKEIERLVAAQALALKDGLIAKAETLNGVQFISARVPINDQAALKNLAAQIDHELGNAVIVFGAVINDKPMVMVTISKSLVEGKKLHAGNMVRELAKEIDGGGGGQANFASAGGKNAAGLDQAVAKAREMVLVL</sequence>
<dbReference type="KEGG" id="hhy:Halhy_4697"/>
<keyword evidence="10 11" id="KW-0030">Aminoacyl-tRNA synthetase</keyword>
<keyword evidence="9 11" id="KW-0648">Protein biosynthesis</keyword>
<evidence type="ECO:0000256" key="3">
    <source>
        <dbReference type="ARBA" id="ARBA00022598"/>
    </source>
</evidence>
<evidence type="ECO:0000313" key="14">
    <source>
        <dbReference type="EMBL" id="AEE52531.1"/>
    </source>
</evidence>
<evidence type="ECO:0000256" key="6">
    <source>
        <dbReference type="ARBA" id="ARBA00022833"/>
    </source>
</evidence>
<dbReference type="GO" id="GO:0002161">
    <property type="term" value="F:aminoacyl-tRNA deacylase activity"/>
    <property type="evidence" value="ECO:0007669"/>
    <property type="project" value="TreeGrafter"/>
</dbReference>
<dbReference type="PANTHER" id="PTHR11777">
    <property type="entry name" value="ALANYL-TRNA SYNTHETASE"/>
    <property type="match status" value="1"/>
</dbReference>
<feature type="domain" description="Alanyl-transfer RNA synthetases family profile" evidence="13">
    <location>
        <begin position="2"/>
        <end position="710"/>
    </location>
</feature>
<comment type="similarity">
    <text evidence="1 11">Belongs to the class-II aminoacyl-tRNA synthetase family.</text>
</comment>
<dbReference type="SUPFAM" id="SSF55681">
    <property type="entry name" value="Class II aaRS and biotin synthetases"/>
    <property type="match status" value="1"/>
</dbReference>
<feature type="binding site" evidence="11">
    <location>
        <position position="671"/>
    </location>
    <ligand>
        <name>Zn(2+)</name>
        <dbReference type="ChEBI" id="CHEBI:29105"/>
    </ligand>
</feature>
<evidence type="ECO:0000256" key="8">
    <source>
        <dbReference type="ARBA" id="ARBA00022884"/>
    </source>
</evidence>
<dbReference type="FunFam" id="3.30.980.10:FF:000004">
    <property type="entry name" value="Alanine--tRNA ligase, cytoplasmic"/>
    <property type="match status" value="1"/>
</dbReference>
<evidence type="ECO:0000256" key="5">
    <source>
        <dbReference type="ARBA" id="ARBA00022741"/>
    </source>
</evidence>
<dbReference type="GO" id="GO:0006419">
    <property type="term" value="P:alanyl-tRNA aminoacylation"/>
    <property type="evidence" value="ECO:0007669"/>
    <property type="project" value="UniProtKB-UniRule"/>
</dbReference>
<evidence type="ECO:0000256" key="2">
    <source>
        <dbReference type="ARBA" id="ARBA00022555"/>
    </source>
</evidence>
<accession>F4KWP8</accession>
<dbReference type="SUPFAM" id="SSF50447">
    <property type="entry name" value="Translation proteins"/>
    <property type="match status" value="1"/>
</dbReference>
<comment type="subcellular location">
    <subcellularLocation>
        <location evidence="11">Cytoplasm</location>
    </subcellularLocation>
</comment>
<evidence type="ECO:0000256" key="9">
    <source>
        <dbReference type="ARBA" id="ARBA00022917"/>
    </source>
</evidence>
<feature type="binding site" evidence="11">
    <location>
        <position position="667"/>
    </location>
    <ligand>
        <name>Zn(2+)</name>
        <dbReference type="ChEBI" id="CHEBI:29105"/>
    </ligand>
</feature>
<dbReference type="InterPro" id="IPR003156">
    <property type="entry name" value="DHHA1_dom"/>
</dbReference>
<keyword evidence="12" id="KW-0175">Coiled coil</keyword>
<feature type="coiled-coil region" evidence="12">
    <location>
        <begin position="725"/>
        <end position="755"/>
    </location>
</feature>
<organism evidence="14 15">
    <name type="scientific">Haliscomenobacter hydrossis (strain ATCC 27775 / DSM 1100 / LMG 10767 / O)</name>
    <dbReference type="NCBI Taxonomy" id="760192"/>
    <lineage>
        <taxon>Bacteria</taxon>
        <taxon>Pseudomonadati</taxon>
        <taxon>Bacteroidota</taxon>
        <taxon>Saprospiria</taxon>
        <taxon>Saprospirales</taxon>
        <taxon>Haliscomenobacteraceae</taxon>
        <taxon>Haliscomenobacter</taxon>
    </lineage>
</organism>
<dbReference type="InterPro" id="IPR023033">
    <property type="entry name" value="Ala_tRNA_ligase_euk/bac"/>
</dbReference>
<dbReference type="Gene3D" id="3.10.310.40">
    <property type="match status" value="1"/>
</dbReference>
<dbReference type="CDD" id="cd00673">
    <property type="entry name" value="AlaRS_core"/>
    <property type="match status" value="1"/>
</dbReference>
<dbReference type="EC" id="6.1.1.7" evidence="11"/>
<evidence type="ECO:0000256" key="7">
    <source>
        <dbReference type="ARBA" id="ARBA00022840"/>
    </source>
</evidence>
<dbReference type="Pfam" id="PF01411">
    <property type="entry name" value="tRNA-synt_2c"/>
    <property type="match status" value="1"/>
</dbReference>
<dbReference type="PROSITE" id="PS50860">
    <property type="entry name" value="AA_TRNA_LIGASE_II_ALA"/>
    <property type="match status" value="1"/>
</dbReference>
<dbReference type="Pfam" id="PF02272">
    <property type="entry name" value="DHHA1"/>
    <property type="match status" value="1"/>
</dbReference>
<evidence type="ECO:0000256" key="10">
    <source>
        <dbReference type="ARBA" id="ARBA00023146"/>
    </source>
</evidence>
<dbReference type="NCBIfam" id="TIGR00344">
    <property type="entry name" value="alaS"/>
    <property type="match status" value="1"/>
</dbReference>
<dbReference type="eggNOG" id="COG0013">
    <property type="taxonomic scope" value="Bacteria"/>
</dbReference>
<keyword evidence="15" id="KW-1185">Reference proteome</keyword>
<dbReference type="InterPro" id="IPR018162">
    <property type="entry name" value="Ala-tRNA-ligase_IIc_anticod-bd"/>
</dbReference>
<dbReference type="FunFam" id="3.30.54.20:FF:000001">
    <property type="entry name" value="Alanine--tRNA ligase"/>
    <property type="match status" value="1"/>
</dbReference>
<dbReference type="InterPro" id="IPR012947">
    <property type="entry name" value="tRNA_SAD"/>
</dbReference>
<dbReference type="GO" id="GO:0004813">
    <property type="term" value="F:alanine-tRNA ligase activity"/>
    <property type="evidence" value="ECO:0007669"/>
    <property type="project" value="UniProtKB-UniRule"/>
</dbReference>
<keyword evidence="8 11" id="KW-0694">RNA-binding</keyword>
<name>F4KWP8_HALH1</name>
<protein>
    <recommendedName>
        <fullName evidence="11">Alanine--tRNA ligase</fullName>
        <ecNumber evidence="11">6.1.1.7</ecNumber>
    </recommendedName>
    <alternativeName>
        <fullName evidence="11">Alanyl-tRNA synthetase</fullName>
        <shortName evidence="11">AlaRS</shortName>
    </alternativeName>
</protein>
<keyword evidence="11" id="KW-0963">Cytoplasm</keyword>
<gene>
    <name evidence="11" type="primary">alaS</name>
    <name evidence="14" type="ordered locus">Halhy_4697</name>
</gene>
<feature type="binding site" evidence="11">
    <location>
        <position position="567"/>
    </location>
    <ligand>
        <name>Zn(2+)</name>
        <dbReference type="ChEBI" id="CHEBI:29105"/>
    </ligand>
</feature>
<dbReference type="InterPro" id="IPR018165">
    <property type="entry name" value="Ala-tRNA-synth_IIc_core"/>
</dbReference>
<evidence type="ECO:0000259" key="13">
    <source>
        <dbReference type="PROSITE" id="PS50860"/>
    </source>
</evidence>
<keyword evidence="2 11" id="KW-0820">tRNA-binding</keyword>
<dbReference type="GO" id="GO:0008270">
    <property type="term" value="F:zinc ion binding"/>
    <property type="evidence" value="ECO:0007669"/>
    <property type="project" value="UniProtKB-UniRule"/>
</dbReference>
<dbReference type="HOGENOM" id="CLU_004485_1_1_10"/>
<comment type="domain">
    <text evidence="11">Consists of three domains; the N-terminal catalytic domain, the editing domain and the C-terminal C-Ala domain. The editing domain removes incorrectly charged amino acids, while the C-Ala domain, along with tRNA(Ala), serves as a bridge to cooperatively bring together the editing and aminoacylation centers thus stimulating deacylation of misacylated tRNAs.</text>
</comment>
<dbReference type="Proteomes" id="UP000008461">
    <property type="component" value="Chromosome"/>
</dbReference>
<keyword evidence="7 11" id="KW-0067">ATP-binding</keyword>
<feature type="binding site" evidence="11">
    <location>
        <position position="563"/>
    </location>
    <ligand>
        <name>Zn(2+)</name>
        <dbReference type="ChEBI" id="CHEBI:29105"/>
    </ligand>
</feature>
<dbReference type="GO" id="GO:0000049">
    <property type="term" value="F:tRNA binding"/>
    <property type="evidence" value="ECO:0007669"/>
    <property type="project" value="UniProtKB-KW"/>
</dbReference>
<reference key="2">
    <citation type="submission" date="2011-04" db="EMBL/GenBank/DDBJ databases">
        <title>Complete sequence of chromosome of Haliscomenobacter hydrossis DSM 1100.</title>
        <authorList>
            <consortium name="US DOE Joint Genome Institute (JGI-PGF)"/>
            <person name="Lucas S."/>
            <person name="Han J."/>
            <person name="Lapidus A."/>
            <person name="Bruce D."/>
            <person name="Goodwin L."/>
            <person name="Pitluck S."/>
            <person name="Peters L."/>
            <person name="Kyrpides N."/>
            <person name="Mavromatis K."/>
            <person name="Ivanova N."/>
            <person name="Ovchinnikova G."/>
            <person name="Pagani I."/>
            <person name="Daligault H."/>
            <person name="Detter J.C."/>
            <person name="Han C."/>
            <person name="Land M."/>
            <person name="Hauser L."/>
            <person name="Markowitz V."/>
            <person name="Cheng J.-F."/>
            <person name="Hugenholtz P."/>
            <person name="Woyke T."/>
            <person name="Wu D."/>
            <person name="Verbarg S."/>
            <person name="Frueling A."/>
            <person name="Brambilla E."/>
            <person name="Klenk H.-P."/>
            <person name="Eisen J.A."/>
        </authorList>
    </citation>
    <scope>NUCLEOTIDE SEQUENCE</scope>
    <source>
        <strain>DSM 1100</strain>
    </source>
</reference>
<dbReference type="STRING" id="760192.Halhy_4697"/>
<dbReference type="SMART" id="SM00863">
    <property type="entry name" value="tRNA_SAD"/>
    <property type="match status" value="1"/>
</dbReference>
<dbReference type="InterPro" id="IPR050058">
    <property type="entry name" value="Ala-tRNA_ligase"/>
</dbReference>
<dbReference type="HAMAP" id="MF_00036_B">
    <property type="entry name" value="Ala_tRNA_synth_B"/>
    <property type="match status" value="1"/>
</dbReference>
<dbReference type="InterPro" id="IPR045864">
    <property type="entry name" value="aa-tRNA-synth_II/BPL/LPL"/>
</dbReference>
<comment type="catalytic activity">
    <reaction evidence="11">
        <text>tRNA(Ala) + L-alanine + ATP = L-alanyl-tRNA(Ala) + AMP + diphosphate</text>
        <dbReference type="Rhea" id="RHEA:12540"/>
        <dbReference type="Rhea" id="RHEA-COMP:9657"/>
        <dbReference type="Rhea" id="RHEA-COMP:9923"/>
        <dbReference type="ChEBI" id="CHEBI:30616"/>
        <dbReference type="ChEBI" id="CHEBI:33019"/>
        <dbReference type="ChEBI" id="CHEBI:57972"/>
        <dbReference type="ChEBI" id="CHEBI:78442"/>
        <dbReference type="ChEBI" id="CHEBI:78497"/>
        <dbReference type="ChEBI" id="CHEBI:456215"/>
        <dbReference type="EC" id="6.1.1.7"/>
    </reaction>
</comment>
<dbReference type="SUPFAM" id="SSF101353">
    <property type="entry name" value="Putative anticodon-binding domain of alanyl-tRNA synthetase (AlaRS)"/>
    <property type="match status" value="1"/>
</dbReference>
<comment type="cofactor">
    <cofactor evidence="11">
        <name>Zn(2+)</name>
        <dbReference type="ChEBI" id="CHEBI:29105"/>
    </cofactor>
    <text evidence="11">Binds 1 zinc ion per subunit.</text>
</comment>
<keyword evidence="4 11" id="KW-0479">Metal-binding</keyword>
<dbReference type="Gene3D" id="3.30.54.20">
    <property type="match status" value="1"/>
</dbReference>
<dbReference type="GO" id="GO:0005524">
    <property type="term" value="F:ATP binding"/>
    <property type="evidence" value="ECO:0007669"/>
    <property type="project" value="UniProtKB-UniRule"/>
</dbReference>
<dbReference type="SUPFAM" id="SSF55186">
    <property type="entry name" value="ThrRS/AlaRS common domain"/>
    <property type="match status" value="1"/>
</dbReference>
<dbReference type="Gene3D" id="3.30.930.10">
    <property type="entry name" value="Bira Bifunctional Protein, Domain 2"/>
    <property type="match status" value="1"/>
</dbReference>
<dbReference type="FunFam" id="3.30.930.10:FF:000011">
    <property type="entry name" value="Alanine--tRNA ligase, cytoplasmic"/>
    <property type="match status" value="1"/>
</dbReference>
<comment type="function">
    <text evidence="11">Catalyzes the attachment of alanine to tRNA(Ala) in a two-step reaction: alanine is first activated by ATP to form Ala-AMP and then transferred to the acceptor end of tRNA(Ala). Also edits incorrectly charged Ser-tRNA(Ala) and Gly-tRNA(Ala) via its editing domain.</text>
</comment>
<dbReference type="FunFam" id="3.10.310.40:FF:000001">
    <property type="entry name" value="Alanine--tRNA ligase"/>
    <property type="match status" value="1"/>
</dbReference>
<evidence type="ECO:0000256" key="1">
    <source>
        <dbReference type="ARBA" id="ARBA00008226"/>
    </source>
</evidence>
<dbReference type="PANTHER" id="PTHR11777:SF9">
    <property type="entry name" value="ALANINE--TRNA LIGASE, CYTOPLASMIC"/>
    <property type="match status" value="1"/>
</dbReference>
<evidence type="ECO:0000256" key="11">
    <source>
        <dbReference type="HAMAP-Rule" id="MF_00036"/>
    </source>
</evidence>
<dbReference type="InterPro" id="IPR002318">
    <property type="entry name" value="Ala-tRNA-lgiase_IIc"/>
</dbReference>
<dbReference type="AlphaFoldDB" id="F4KWP8"/>
<keyword evidence="3 11" id="KW-0436">Ligase</keyword>
<evidence type="ECO:0000256" key="12">
    <source>
        <dbReference type="SAM" id="Coils"/>
    </source>
</evidence>
<reference evidence="14 15" key="1">
    <citation type="journal article" date="2011" name="Stand. Genomic Sci.">
        <title>Complete genome sequence of Haliscomenobacter hydrossis type strain (O).</title>
        <authorList>
            <consortium name="US DOE Joint Genome Institute (JGI-PGF)"/>
            <person name="Daligault H."/>
            <person name="Lapidus A."/>
            <person name="Zeytun A."/>
            <person name="Nolan M."/>
            <person name="Lucas S."/>
            <person name="Del Rio T.G."/>
            <person name="Tice H."/>
            <person name="Cheng J.F."/>
            <person name="Tapia R."/>
            <person name="Han C."/>
            <person name="Goodwin L."/>
            <person name="Pitluck S."/>
            <person name="Liolios K."/>
            <person name="Pagani I."/>
            <person name="Ivanova N."/>
            <person name="Huntemann M."/>
            <person name="Mavromatis K."/>
            <person name="Mikhailova N."/>
            <person name="Pati A."/>
            <person name="Chen A."/>
            <person name="Palaniappan K."/>
            <person name="Land M."/>
            <person name="Hauser L."/>
            <person name="Brambilla E.M."/>
            <person name="Rohde M."/>
            <person name="Verbarg S."/>
            <person name="Goker M."/>
            <person name="Bristow J."/>
            <person name="Eisen J.A."/>
            <person name="Markowitz V."/>
            <person name="Hugenholtz P."/>
            <person name="Kyrpides N.C."/>
            <person name="Klenk H.P."/>
            <person name="Woyke T."/>
        </authorList>
    </citation>
    <scope>NUCLEOTIDE SEQUENCE [LARGE SCALE GENOMIC DNA]</scope>
    <source>
        <strain evidence="15">ATCC 27775 / DSM 1100 / LMG 10767 / O</strain>
    </source>
</reference>